<evidence type="ECO:0000313" key="3">
    <source>
        <dbReference type="EMBL" id="CUN31312.1"/>
    </source>
</evidence>
<accession>A0A173VVL8</accession>
<dbReference type="PANTHER" id="PTHR30160:SF22">
    <property type="entry name" value="LIPOPOLYSACCHARIDE CORE BIOSYNTHESIS PROTEIN"/>
    <property type="match status" value="1"/>
</dbReference>
<dbReference type="Proteomes" id="UP000095591">
    <property type="component" value="Unassembled WGS sequence"/>
</dbReference>
<dbReference type="Pfam" id="PF01075">
    <property type="entry name" value="Glyco_transf_9"/>
    <property type="match status" value="1"/>
</dbReference>
<proteinExistence type="predicted"/>
<dbReference type="EC" id="2.-.-.-" evidence="3"/>
<dbReference type="InterPro" id="IPR051199">
    <property type="entry name" value="LPS_LOS_Heptosyltrfase"/>
</dbReference>
<dbReference type="GO" id="GO:0005829">
    <property type="term" value="C:cytosol"/>
    <property type="evidence" value="ECO:0007669"/>
    <property type="project" value="TreeGrafter"/>
</dbReference>
<reference evidence="3 4" key="1">
    <citation type="submission" date="2015-09" db="EMBL/GenBank/DDBJ databases">
        <authorList>
            <consortium name="Pathogen Informatics"/>
        </authorList>
    </citation>
    <scope>NUCLEOTIDE SEQUENCE [LARGE SCALE GENOMIC DNA]</scope>
    <source>
        <strain evidence="3 4">2789STDY5608872</strain>
    </source>
</reference>
<evidence type="ECO:0000313" key="4">
    <source>
        <dbReference type="Proteomes" id="UP000095591"/>
    </source>
</evidence>
<evidence type="ECO:0000256" key="2">
    <source>
        <dbReference type="ARBA" id="ARBA00022679"/>
    </source>
</evidence>
<name>A0A173VVL8_PARDI</name>
<dbReference type="GO" id="GO:0009244">
    <property type="term" value="P:lipopolysaccharide core region biosynthetic process"/>
    <property type="evidence" value="ECO:0007669"/>
    <property type="project" value="TreeGrafter"/>
</dbReference>
<dbReference type="Gene3D" id="3.40.50.2000">
    <property type="entry name" value="Glycogen Phosphorylase B"/>
    <property type="match status" value="2"/>
</dbReference>
<dbReference type="RefSeq" id="WP_044544608.1">
    <property type="nucleotide sequence ID" value="NZ_CDRH01000025.1"/>
</dbReference>
<gene>
    <name evidence="3" type="primary">rfaQ</name>
    <name evidence="3" type="ORF">ERS852429_03709</name>
</gene>
<organism evidence="3 4">
    <name type="scientific">Parabacteroides distasonis</name>
    <dbReference type="NCBI Taxonomy" id="823"/>
    <lineage>
        <taxon>Bacteria</taxon>
        <taxon>Pseudomonadati</taxon>
        <taxon>Bacteroidota</taxon>
        <taxon>Bacteroidia</taxon>
        <taxon>Bacteroidales</taxon>
        <taxon>Tannerellaceae</taxon>
        <taxon>Parabacteroides</taxon>
    </lineage>
</organism>
<dbReference type="GO" id="GO:0008713">
    <property type="term" value="F:ADP-heptose-lipopolysaccharide heptosyltransferase activity"/>
    <property type="evidence" value="ECO:0007669"/>
    <property type="project" value="TreeGrafter"/>
</dbReference>
<dbReference type="AlphaFoldDB" id="A0A173VVL8"/>
<keyword evidence="1" id="KW-0328">Glycosyltransferase</keyword>
<evidence type="ECO:0000256" key="1">
    <source>
        <dbReference type="ARBA" id="ARBA00022676"/>
    </source>
</evidence>
<dbReference type="PANTHER" id="PTHR30160">
    <property type="entry name" value="TETRAACYLDISACCHARIDE 4'-KINASE-RELATED"/>
    <property type="match status" value="1"/>
</dbReference>
<keyword evidence="2 3" id="KW-0808">Transferase</keyword>
<dbReference type="InterPro" id="IPR002201">
    <property type="entry name" value="Glyco_trans_9"/>
</dbReference>
<protein>
    <submittedName>
        <fullName evidence="3">Lipopolysaccharide core heptosyltransferase rfaQ</fullName>
        <ecNumber evidence="3">2.-.-.-</ecNumber>
    </submittedName>
</protein>
<dbReference type="SUPFAM" id="SSF53756">
    <property type="entry name" value="UDP-Glycosyltransferase/glycogen phosphorylase"/>
    <property type="match status" value="1"/>
</dbReference>
<sequence>MANILVIRLSAIGDVAMTVPVIYSAAKANPTDSFTVLTQAFLIPVFINRPKNVNVIGINTKSTEKTLAGLLRFASALVKYDFDVVLDLHDVLRTMIIRTLFRLNGRRVFVVDKARKDRARLTDAKHKRFKQLRPVIERYADVFRNAGLNYTESFTSLYETSTPDLSALEPLAGTKTGKWIGIAPFAKHRGKIYPTGEMELVMAELSDREDFTIFLFGGCGYEEALLDQWAFEYPRVKSVAGKYSLDQELALISRLDLLICMDSANMHFASLVGTRVLSVWGATHPYAGFYGYHQDPEDCIQLDLPCRPCSVFGQKPCLRKDWACMRQLNPDLIINKVLTSLNEMVSDEGGH</sequence>
<dbReference type="EMBL" id="CYXP01000010">
    <property type="protein sequence ID" value="CUN31312.1"/>
    <property type="molecule type" value="Genomic_DNA"/>
</dbReference>
<dbReference type="CDD" id="cd03789">
    <property type="entry name" value="GT9_LPS_heptosyltransferase"/>
    <property type="match status" value="1"/>
</dbReference>